<gene>
    <name evidence="12" type="primary">Znf271</name>
    <name evidence="12" type="ORF">PICGYM_R07086</name>
</gene>
<evidence type="ECO:0000256" key="4">
    <source>
        <dbReference type="ARBA" id="ARBA00022737"/>
    </source>
</evidence>
<sequence>SREGGRRSSRSSELGLQEQLHDEEKSFKCEECWKSFSKRSYLIRHQRIHTGERP</sequence>
<dbReference type="InterPro" id="IPR036236">
    <property type="entry name" value="Znf_C2H2_sf"/>
</dbReference>
<keyword evidence="6" id="KW-0862">Zinc</keyword>
<evidence type="ECO:0000256" key="3">
    <source>
        <dbReference type="ARBA" id="ARBA00022723"/>
    </source>
</evidence>
<keyword evidence="5 9" id="KW-0863">Zinc-finger</keyword>
<evidence type="ECO:0000256" key="2">
    <source>
        <dbReference type="ARBA" id="ARBA00006991"/>
    </source>
</evidence>
<dbReference type="AlphaFoldDB" id="A0A851BB52"/>
<dbReference type="Gene3D" id="3.30.160.60">
    <property type="entry name" value="Classic Zinc Finger"/>
    <property type="match status" value="1"/>
</dbReference>
<dbReference type="PANTHER" id="PTHR14003">
    <property type="entry name" value="TRANSCRIPTIONAL REPRESSOR PROTEIN YY"/>
    <property type="match status" value="1"/>
</dbReference>
<dbReference type="SUPFAM" id="SSF57667">
    <property type="entry name" value="beta-beta-alpha zinc fingers"/>
    <property type="match status" value="1"/>
</dbReference>
<keyword evidence="7" id="KW-0238">DNA-binding</keyword>
<keyword evidence="4" id="KW-0677">Repeat</keyword>
<accession>A0A851BB52</accession>
<feature type="non-terminal residue" evidence="12">
    <location>
        <position position="1"/>
    </location>
</feature>
<evidence type="ECO:0000256" key="5">
    <source>
        <dbReference type="ARBA" id="ARBA00022771"/>
    </source>
</evidence>
<dbReference type="Proteomes" id="UP000631391">
    <property type="component" value="Unassembled WGS sequence"/>
</dbReference>
<dbReference type="GO" id="GO:0000785">
    <property type="term" value="C:chromatin"/>
    <property type="evidence" value="ECO:0007669"/>
    <property type="project" value="TreeGrafter"/>
</dbReference>
<dbReference type="FunFam" id="3.30.160.60:FF:000047">
    <property type="entry name" value="zinc finger protein OZF"/>
    <property type="match status" value="1"/>
</dbReference>
<proteinExistence type="inferred from homology"/>
<evidence type="ECO:0000259" key="11">
    <source>
        <dbReference type="PROSITE" id="PS50157"/>
    </source>
</evidence>
<dbReference type="OrthoDB" id="8922241at2759"/>
<dbReference type="GO" id="GO:0005667">
    <property type="term" value="C:transcription regulator complex"/>
    <property type="evidence" value="ECO:0007669"/>
    <property type="project" value="TreeGrafter"/>
</dbReference>
<name>A0A851BB52_PICGY</name>
<protein>
    <submittedName>
        <fullName evidence="12">ZN271 protein</fullName>
    </submittedName>
</protein>
<feature type="region of interest" description="Disordered" evidence="10">
    <location>
        <begin position="1"/>
        <end position="24"/>
    </location>
</feature>
<keyword evidence="13" id="KW-1185">Reference proteome</keyword>
<evidence type="ECO:0000256" key="8">
    <source>
        <dbReference type="ARBA" id="ARBA00023242"/>
    </source>
</evidence>
<comment type="similarity">
    <text evidence="2">Belongs to the krueppel C2H2-type zinc-finger protein family.</text>
</comment>
<organism evidence="12 13">
    <name type="scientific">Picathartes gymnocephalus</name>
    <name type="common">White-necked rockfowl</name>
    <dbReference type="NCBI Taxonomy" id="175131"/>
    <lineage>
        <taxon>Eukaryota</taxon>
        <taxon>Metazoa</taxon>
        <taxon>Chordata</taxon>
        <taxon>Craniata</taxon>
        <taxon>Vertebrata</taxon>
        <taxon>Euteleostomi</taxon>
        <taxon>Archelosauria</taxon>
        <taxon>Archosauria</taxon>
        <taxon>Dinosauria</taxon>
        <taxon>Saurischia</taxon>
        <taxon>Theropoda</taxon>
        <taxon>Coelurosauria</taxon>
        <taxon>Aves</taxon>
        <taxon>Neognathae</taxon>
        <taxon>Neoaves</taxon>
        <taxon>Telluraves</taxon>
        <taxon>Australaves</taxon>
        <taxon>Passeriformes</taxon>
        <taxon>Picathartidae</taxon>
        <taxon>Picathartes</taxon>
    </lineage>
</organism>
<dbReference type="SMART" id="SM00355">
    <property type="entry name" value="ZnF_C2H2"/>
    <property type="match status" value="1"/>
</dbReference>
<keyword evidence="8" id="KW-0539">Nucleus</keyword>
<dbReference type="GO" id="GO:0000978">
    <property type="term" value="F:RNA polymerase II cis-regulatory region sequence-specific DNA binding"/>
    <property type="evidence" value="ECO:0007669"/>
    <property type="project" value="TreeGrafter"/>
</dbReference>
<feature type="domain" description="C2H2-type" evidence="11">
    <location>
        <begin position="27"/>
        <end position="54"/>
    </location>
</feature>
<dbReference type="EMBL" id="WEKY01026510">
    <property type="protein sequence ID" value="NWI40937.1"/>
    <property type="molecule type" value="Genomic_DNA"/>
</dbReference>
<feature type="non-terminal residue" evidence="12">
    <location>
        <position position="54"/>
    </location>
</feature>
<dbReference type="PROSITE" id="PS00028">
    <property type="entry name" value="ZINC_FINGER_C2H2_1"/>
    <property type="match status" value="1"/>
</dbReference>
<dbReference type="Pfam" id="PF00096">
    <property type="entry name" value="zf-C2H2"/>
    <property type="match status" value="1"/>
</dbReference>
<dbReference type="GO" id="GO:0031519">
    <property type="term" value="C:PcG protein complex"/>
    <property type="evidence" value="ECO:0007669"/>
    <property type="project" value="TreeGrafter"/>
</dbReference>
<evidence type="ECO:0000313" key="12">
    <source>
        <dbReference type="EMBL" id="NWI40937.1"/>
    </source>
</evidence>
<dbReference type="GO" id="GO:0008270">
    <property type="term" value="F:zinc ion binding"/>
    <property type="evidence" value="ECO:0007669"/>
    <property type="project" value="UniProtKB-KW"/>
</dbReference>
<comment type="caution">
    <text evidence="12">The sequence shown here is derived from an EMBL/GenBank/DDBJ whole genome shotgun (WGS) entry which is preliminary data.</text>
</comment>
<evidence type="ECO:0000256" key="6">
    <source>
        <dbReference type="ARBA" id="ARBA00022833"/>
    </source>
</evidence>
<dbReference type="PANTHER" id="PTHR14003:SF23">
    <property type="entry name" value="ZINC FINGER PROTEIN 143"/>
    <property type="match status" value="1"/>
</dbReference>
<keyword evidence="3" id="KW-0479">Metal-binding</keyword>
<evidence type="ECO:0000256" key="10">
    <source>
        <dbReference type="SAM" id="MobiDB-lite"/>
    </source>
</evidence>
<comment type="subcellular location">
    <subcellularLocation>
        <location evidence="1">Nucleus</location>
    </subcellularLocation>
</comment>
<evidence type="ECO:0000313" key="13">
    <source>
        <dbReference type="Proteomes" id="UP000631391"/>
    </source>
</evidence>
<evidence type="ECO:0000256" key="9">
    <source>
        <dbReference type="PROSITE-ProRule" id="PRU00042"/>
    </source>
</evidence>
<dbReference type="PROSITE" id="PS50157">
    <property type="entry name" value="ZINC_FINGER_C2H2_2"/>
    <property type="match status" value="1"/>
</dbReference>
<evidence type="ECO:0000256" key="7">
    <source>
        <dbReference type="ARBA" id="ARBA00023125"/>
    </source>
</evidence>
<dbReference type="GO" id="GO:0000981">
    <property type="term" value="F:DNA-binding transcription factor activity, RNA polymerase II-specific"/>
    <property type="evidence" value="ECO:0007669"/>
    <property type="project" value="TreeGrafter"/>
</dbReference>
<reference evidence="12" key="1">
    <citation type="submission" date="2019-10" db="EMBL/GenBank/DDBJ databases">
        <title>Bird 10,000 Genomes (B10K) Project - Family phase.</title>
        <authorList>
            <person name="Zhang G."/>
        </authorList>
    </citation>
    <scope>NUCLEOTIDE SEQUENCE</scope>
    <source>
        <strain evidence="12">B10K-DU-012-30</strain>
        <tissue evidence="12">Muscle</tissue>
    </source>
</reference>
<dbReference type="InterPro" id="IPR013087">
    <property type="entry name" value="Znf_C2H2_type"/>
</dbReference>
<evidence type="ECO:0000256" key="1">
    <source>
        <dbReference type="ARBA" id="ARBA00004123"/>
    </source>
</evidence>